<gene>
    <name evidence="2" type="ordered locus">EAE_18190</name>
</gene>
<dbReference type="AlphaFoldDB" id="A0A0H3FSA7"/>
<sequence>MNLDYQLDGPEGAPVIVLSNSLGTTRAMWQPQLDALTANFRVLRYDTHGHGKTTKNGKVTLAQLGEDVIALLDHLNIGKALFCGISMGGLTGLWLARFAPERFYAVAVANTAARIGDQSGWLSRARAVRQEGMDVVAAGAADRWFSDNFRQRAPEVVEALCHQLTHSDAEGYAACCEALAAADLRGEVGQIAIPMLIIAGESDPVTTVADANFLHQQIADSQVVVLSASHLSNIEAPAAFNAALNGFLLGEQNGR</sequence>
<dbReference type="KEGG" id="eae:EAE_18190"/>
<name>A0A0H3FSA7_KLEAK</name>
<dbReference type="InterPro" id="IPR026968">
    <property type="entry name" value="PcaD/CatD"/>
</dbReference>
<dbReference type="GeneID" id="93311828"/>
<dbReference type="Proteomes" id="UP000008881">
    <property type="component" value="Chromosome"/>
</dbReference>
<evidence type="ECO:0000313" key="3">
    <source>
        <dbReference type="Proteomes" id="UP000008881"/>
    </source>
</evidence>
<dbReference type="RefSeq" id="WP_015705265.1">
    <property type="nucleotide sequence ID" value="NC_015663.1"/>
</dbReference>
<dbReference type="InterPro" id="IPR029058">
    <property type="entry name" value="AB_hydrolase_fold"/>
</dbReference>
<dbReference type="OrthoDB" id="9793083at2"/>
<dbReference type="PATRIC" id="fig|1028307.3.peg.3635"/>
<organism evidence="2 3">
    <name type="scientific">Klebsiella aerogenes (strain ATCC 13048 / DSM 30053 / CCUG 1429 / JCM 1235 / KCTC 2190 / NBRC 13534 / NCIMB 10102 / NCTC 10006 / CDC 819-56)</name>
    <name type="common">Enterobacter aerogenes</name>
    <dbReference type="NCBI Taxonomy" id="1028307"/>
    <lineage>
        <taxon>Bacteria</taxon>
        <taxon>Pseudomonadati</taxon>
        <taxon>Pseudomonadota</taxon>
        <taxon>Gammaproteobacteria</taxon>
        <taxon>Enterobacterales</taxon>
        <taxon>Enterobacteriaceae</taxon>
        <taxon>Klebsiella/Raoultella group</taxon>
        <taxon>Klebsiella</taxon>
    </lineage>
</organism>
<dbReference type="PANTHER" id="PTHR43433">
    <property type="entry name" value="HYDROLASE, ALPHA/BETA FOLD FAMILY PROTEIN"/>
    <property type="match status" value="1"/>
</dbReference>
<dbReference type="Gene3D" id="3.40.50.1820">
    <property type="entry name" value="alpha/beta hydrolase"/>
    <property type="match status" value="1"/>
</dbReference>
<dbReference type="InterPro" id="IPR000073">
    <property type="entry name" value="AB_hydrolase_1"/>
</dbReference>
<keyword evidence="3" id="KW-1185">Reference proteome</keyword>
<protein>
    <submittedName>
        <fullName evidence="2">Putative 3-oxoadipate enol-lactonase II</fullName>
    </submittedName>
</protein>
<reference evidence="2 3" key="1">
    <citation type="journal article" date="2012" name="J. Bacteriol.">
        <title>Complete genome sequence of Enterobacter aerogenes KCTC 2190.</title>
        <authorList>
            <person name="Shin S.H."/>
            <person name="Kim S."/>
            <person name="Kim J.Y."/>
            <person name="Lee S."/>
            <person name="Um Y."/>
            <person name="Oh M.K."/>
            <person name="Kim Y.R."/>
            <person name="Lee J."/>
            <person name="Yang K.S."/>
        </authorList>
    </citation>
    <scope>NUCLEOTIDE SEQUENCE [LARGE SCALE GENOMIC DNA]</scope>
    <source>
        <strain evidence="2 3">KCTC 2190</strain>
    </source>
</reference>
<accession>A0A0H3FSA7</accession>
<dbReference type="PANTHER" id="PTHR43433:SF5">
    <property type="entry name" value="AB HYDROLASE-1 DOMAIN-CONTAINING PROTEIN"/>
    <property type="match status" value="1"/>
</dbReference>
<evidence type="ECO:0000313" key="2">
    <source>
        <dbReference type="EMBL" id="AEG98545.1"/>
    </source>
</evidence>
<feature type="domain" description="AB hydrolase-1" evidence="1">
    <location>
        <begin position="14"/>
        <end position="237"/>
    </location>
</feature>
<dbReference type="NCBIfam" id="TIGR02427">
    <property type="entry name" value="protocat_pcaD"/>
    <property type="match status" value="1"/>
</dbReference>
<dbReference type="InterPro" id="IPR050471">
    <property type="entry name" value="AB_hydrolase"/>
</dbReference>
<evidence type="ECO:0000259" key="1">
    <source>
        <dbReference type="Pfam" id="PF00561"/>
    </source>
</evidence>
<dbReference type="EMBL" id="CP002824">
    <property type="protein sequence ID" value="AEG98545.1"/>
    <property type="molecule type" value="Genomic_DNA"/>
</dbReference>
<dbReference type="GO" id="GO:0047570">
    <property type="term" value="F:3-oxoadipate enol-lactonase activity"/>
    <property type="evidence" value="ECO:0007669"/>
    <property type="project" value="InterPro"/>
</dbReference>
<dbReference type="HOGENOM" id="CLU_020336_50_3_6"/>
<dbReference type="GO" id="GO:0042952">
    <property type="term" value="P:beta-ketoadipate pathway"/>
    <property type="evidence" value="ECO:0007669"/>
    <property type="project" value="InterPro"/>
</dbReference>
<dbReference type="SUPFAM" id="SSF53474">
    <property type="entry name" value="alpha/beta-Hydrolases"/>
    <property type="match status" value="1"/>
</dbReference>
<dbReference type="Pfam" id="PF00561">
    <property type="entry name" value="Abhydrolase_1"/>
    <property type="match status" value="1"/>
</dbReference>
<proteinExistence type="predicted"/>
<dbReference type="eggNOG" id="COG2267">
    <property type="taxonomic scope" value="Bacteria"/>
</dbReference>